<dbReference type="Proteomes" id="UP001206878">
    <property type="component" value="Unassembled WGS sequence"/>
</dbReference>
<feature type="non-terminal residue" evidence="1">
    <location>
        <position position="1"/>
    </location>
</feature>
<evidence type="ECO:0000313" key="2">
    <source>
        <dbReference type="Proteomes" id="UP001206878"/>
    </source>
</evidence>
<sequence>RRGRLQGRIAGLPASGALFDRLRAGALFAQLRYNGPASALWRLLAVDAFDLTGPLSLGADVTGTLASPQVRGSVASDNLRLQSSLSGTDLR</sequence>
<organism evidence="1 2">
    <name type="scientific">Escherichia marmotae</name>
    <dbReference type="NCBI Taxonomy" id="1499973"/>
    <lineage>
        <taxon>Bacteria</taxon>
        <taxon>Pseudomonadati</taxon>
        <taxon>Pseudomonadota</taxon>
        <taxon>Gammaproteobacteria</taxon>
        <taxon>Enterobacterales</taxon>
        <taxon>Enterobacteriaceae</taxon>
        <taxon>Escherichia</taxon>
    </lineage>
</organism>
<name>A0AAW5MX68_9ESCH</name>
<accession>A0AAW5MX68</accession>
<gene>
    <name evidence="1" type="ORF">NVV43_25640</name>
</gene>
<protein>
    <submittedName>
        <fullName evidence="1">Uncharacterized protein</fullName>
    </submittedName>
</protein>
<feature type="non-terminal residue" evidence="1">
    <location>
        <position position="91"/>
    </location>
</feature>
<dbReference type="EMBL" id="JANPXH010000549">
    <property type="protein sequence ID" value="MCR6678888.1"/>
    <property type="molecule type" value="Genomic_DNA"/>
</dbReference>
<proteinExistence type="predicted"/>
<comment type="caution">
    <text evidence="1">The sequence shown here is derived from an EMBL/GenBank/DDBJ whole genome shotgun (WGS) entry which is preliminary data.</text>
</comment>
<dbReference type="AlphaFoldDB" id="A0AAW5MX68"/>
<evidence type="ECO:0000313" key="1">
    <source>
        <dbReference type="EMBL" id="MCR6678888.1"/>
    </source>
</evidence>
<reference evidence="1" key="1">
    <citation type="submission" date="2022-07" db="EMBL/GenBank/DDBJ databases">
        <title>Diversity of ethanolamine utilization by human commensal Escherichia coli.</title>
        <authorList>
            <person name="Jubelin G."/>
        </authorList>
    </citation>
    <scope>NUCLEOTIDE SEQUENCE</scope>
    <source>
        <strain evidence="1">S1</strain>
    </source>
</reference>